<dbReference type="EMBL" id="CACVAY010000078">
    <property type="protein sequence ID" value="CAA6816751.1"/>
    <property type="molecule type" value="Genomic_DNA"/>
</dbReference>
<sequence length="138" mass="15824">MSKQKMMKLSTMASISEAEAITDTSYSTLRRLVNDGDLPQFTKIGRSAYLEVKPIYEFISKEAGRHVEIGDSLKSSKSLEKLFNASSTFIWQKFQKNKVMKEKAVYLRSRPRWLLSDVYANKELSAYLEVVKSKEEVA</sequence>
<organism evidence="1">
    <name type="scientific">uncultured Thiotrichaceae bacterium</name>
    <dbReference type="NCBI Taxonomy" id="298394"/>
    <lineage>
        <taxon>Bacteria</taxon>
        <taxon>Pseudomonadati</taxon>
        <taxon>Pseudomonadota</taxon>
        <taxon>Gammaproteobacteria</taxon>
        <taxon>Thiotrichales</taxon>
        <taxon>Thiotrichaceae</taxon>
        <taxon>environmental samples</taxon>
    </lineage>
</organism>
<accession>A0A6S6T101</accession>
<dbReference type="AlphaFoldDB" id="A0A6S6T101"/>
<reference evidence="1" key="1">
    <citation type="submission" date="2020-01" db="EMBL/GenBank/DDBJ databases">
        <authorList>
            <person name="Meier V. D."/>
            <person name="Meier V D."/>
        </authorList>
    </citation>
    <scope>NUCLEOTIDE SEQUENCE</scope>
    <source>
        <strain evidence="1">HLG_WM_MAG_07</strain>
    </source>
</reference>
<evidence type="ECO:0000313" key="1">
    <source>
        <dbReference type="EMBL" id="CAA6816751.1"/>
    </source>
</evidence>
<name>A0A6S6T101_9GAMM</name>
<evidence type="ECO:0008006" key="2">
    <source>
        <dbReference type="Google" id="ProtNLM"/>
    </source>
</evidence>
<gene>
    <name evidence="1" type="ORF">HELGO_WM42496</name>
</gene>
<protein>
    <recommendedName>
        <fullName evidence="2">Helix-turn-helix domain-containing protein</fullName>
    </recommendedName>
</protein>
<proteinExistence type="predicted"/>